<feature type="transmembrane region" description="Helical" evidence="1">
    <location>
        <begin position="258"/>
        <end position="277"/>
    </location>
</feature>
<dbReference type="RefSeq" id="WP_343132195.1">
    <property type="nucleotide sequence ID" value="NZ_JBCITK010000002.1"/>
</dbReference>
<organism evidence="2 3">
    <name type="scientific">Alkalicoccobacillus gibsonii</name>
    <dbReference type="NCBI Taxonomy" id="79881"/>
    <lineage>
        <taxon>Bacteria</taxon>
        <taxon>Bacillati</taxon>
        <taxon>Bacillota</taxon>
        <taxon>Bacilli</taxon>
        <taxon>Bacillales</taxon>
        <taxon>Bacillaceae</taxon>
        <taxon>Alkalicoccobacillus</taxon>
    </lineage>
</organism>
<dbReference type="EMBL" id="JBCITK010000002">
    <property type="protein sequence ID" value="MEN0645527.1"/>
    <property type="molecule type" value="Genomic_DNA"/>
</dbReference>
<proteinExistence type="predicted"/>
<accession>A0ABU9VPK7</accession>
<reference evidence="2 3" key="1">
    <citation type="submission" date="2024-03" db="EMBL/GenBank/DDBJ databases">
        <title>Bacilli Hybrid Assemblies.</title>
        <authorList>
            <person name="Kovac J."/>
        </authorList>
    </citation>
    <scope>NUCLEOTIDE SEQUENCE [LARGE SCALE GENOMIC DNA]</scope>
    <source>
        <strain evidence="2 3">FSL R7-0666</strain>
    </source>
</reference>
<sequence length="461" mass="53398">MSIRRPINRIGNLDIDDHEVSYRADLNAFNGESVTVDNIEKALQRKNVELNEDKKYFHFPYKVQQFSNTIIHHYNNKDYVSYQYLRQLLFAYKLPYFVTMVEIAKLSNHTNILWDAKNLIFDEDSPGLLKAMLFETDEMKIFNNTSVVSGIKELILVAMTDLERLNGKPTRSNFFEQDDHVIKFAEEILRIENLDDLEHFLNQTLLEEQKKQDEIEKVEMENAKRSKGKKNGKKKKVEQKYISNIKSSKAKAKKKNNMLYIGGGIAVALGIFLNMGLNDNTGSKALDLEVEAAPSETDQEFNNSLLHAYRLAFSSEVESSIDMLDEIGYNNFDEIDRGIYIKLHRDMKDYETVITLAPEQAKEVVSELVAETNIDELKKLKENLKEPNPYVEFEYAYFNQDYETVIENKDKVDINGIREDQIFQSYIGVEDYDGAEDFAKEIGNSQLLSEVNMYKNDSFSE</sequence>
<name>A0ABU9VPK7_9BACI</name>
<keyword evidence="1" id="KW-0472">Membrane</keyword>
<comment type="caution">
    <text evidence="2">The sequence shown here is derived from an EMBL/GenBank/DDBJ whole genome shotgun (WGS) entry which is preliminary data.</text>
</comment>
<keyword evidence="3" id="KW-1185">Reference proteome</keyword>
<keyword evidence="1" id="KW-1133">Transmembrane helix</keyword>
<evidence type="ECO:0000313" key="3">
    <source>
        <dbReference type="Proteomes" id="UP001418796"/>
    </source>
</evidence>
<protein>
    <submittedName>
        <fullName evidence="2">Uncharacterized protein</fullName>
    </submittedName>
</protein>
<evidence type="ECO:0000313" key="2">
    <source>
        <dbReference type="EMBL" id="MEN0645527.1"/>
    </source>
</evidence>
<evidence type="ECO:0000256" key="1">
    <source>
        <dbReference type="SAM" id="Phobius"/>
    </source>
</evidence>
<keyword evidence="1" id="KW-0812">Transmembrane</keyword>
<gene>
    <name evidence="2" type="ORF">MKY91_20390</name>
</gene>
<dbReference type="Proteomes" id="UP001418796">
    <property type="component" value="Unassembled WGS sequence"/>
</dbReference>